<keyword evidence="3" id="KW-1185">Reference proteome</keyword>
<dbReference type="PANTHER" id="PTHR30137">
    <property type="entry name" value="LUCIFERASE-LIKE MONOOXYGENASE"/>
    <property type="match status" value="1"/>
</dbReference>
<dbReference type="InterPro" id="IPR011251">
    <property type="entry name" value="Luciferase-like_dom"/>
</dbReference>
<evidence type="ECO:0000313" key="2">
    <source>
        <dbReference type="EMBL" id="MCK8496078.1"/>
    </source>
</evidence>
<sequence>MKIGILEFGTGNKDITNSVRNVLEYAEHADELGYTRFWLGEHYYNNNPIWYNPEVYIPLIAGSTINIKVGVAGLLMAYHNPYKVALTFKQLSCVFPGRIDLGIAKGKVHSVISKLMSPEISLEDHKIWNETFDNNVKSLILFLNNANLNDNGVPLLPPYGGSSPSIWALGSYSANLASVLKYNTPYSRSIFHVKIDDFNREKDIIDMFRENYFILHKREPVINVAFAGFCHKSDKKAMQIRNSYNSSIITHNEIVGSPNYIYDKIQELNEFFHAEEYIFLNMANTYEHKTASIELLSNKFSLV</sequence>
<dbReference type="Proteomes" id="UP001202180">
    <property type="component" value="Unassembled WGS sequence"/>
</dbReference>
<evidence type="ECO:0000313" key="3">
    <source>
        <dbReference type="Proteomes" id="UP001202180"/>
    </source>
</evidence>
<dbReference type="SUPFAM" id="SSF51679">
    <property type="entry name" value="Bacterial luciferase-like"/>
    <property type="match status" value="1"/>
</dbReference>
<proteinExistence type="predicted"/>
<dbReference type="Pfam" id="PF00296">
    <property type="entry name" value="Bac_luciferase"/>
    <property type="match status" value="1"/>
</dbReference>
<feature type="domain" description="Luciferase-like" evidence="1">
    <location>
        <begin position="15"/>
        <end position="107"/>
    </location>
</feature>
<evidence type="ECO:0000259" key="1">
    <source>
        <dbReference type="Pfam" id="PF00296"/>
    </source>
</evidence>
<dbReference type="InterPro" id="IPR036661">
    <property type="entry name" value="Luciferase-like_sf"/>
</dbReference>
<comment type="caution">
    <text evidence="2">The sequence shown here is derived from an EMBL/GenBank/DDBJ whole genome shotgun (WGS) entry which is preliminary data.</text>
</comment>
<dbReference type="EMBL" id="JALPRF010000016">
    <property type="protein sequence ID" value="MCK8496078.1"/>
    <property type="molecule type" value="Genomic_DNA"/>
</dbReference>
<dbReference type="InterPro" id="IPR050766">
    <property type="entry name" value="Bact_Lucif_Oxidored"/>
</dbReference>
<dbReference type="Gene3D" id="3.20.20.30">
    <property type="entry name" value="Luciferase-like domain"/>
    <property type="match status" value="1"/>
</dbReference>
<gene>
    <name evidence="2" type="ORF">M0L20_29700</name>
</gene>
<protein>
    <submittedName>
        <fullName evidence="2">LLM class flavin-dependent oxidoreductase</fullName>
    </submittedName>
</protein>
<organism evidence="2 3">
    <name type="scientific">Spirosoma liriopis</name>
    <dbReference type="NCBI Taxonomy" id="2937440"/>
    <lineage>
        <taxon>Bacteria</taxon>
        <taxon>Pseudomonadati</taxon>
        <taxon>Bacteroidota</taxon>
        <taxon>Cytophagia</taxon>
        <taxon>Cytophagales</taxon>
        <taxon>Cytophagaceae</taxon>
        <taxon>Spirosoma</taxon>
    </lineage>
</organism>
<dbReference type="PANTHER" id="PTHR30137:SF6">
    <property type="entry name" value="LUCIFERASE-LIKE MONOOXYGENASE"/>
    <property type="match status" value="1"/>
</dbReference>
<name>A0ABT0HVA1_9BACT</name>
<dbReference type="RefSeq" id="WP_248480946.1">
    <property type="nucleotide sequence ID" value="NZ_JALPRF010000016.1"/>
</dbReference>
<reference evidence="2 3" key="1">
    <citation type="submission" date="2022-04" db="EMBL/GenBank/DDBJ databases">
        <title>Spirosoma sp. strain RP8 genome sequencing and assembly.</title>
        <authorList>
            <person name="Jung Y."/>
        </authorList>
    </citation>
    <scope>NUCLEOTIDE SEQUENCE [LARGE SCALE GENOMIC DNA]</scope>
    <source>
        <strain evidence="2 3">RP8</strain>
    </source>
</reference>
<accession>A0ABT0HVA1</accession>